<dbReference type="Proteomes" id="UP000054549">
    <property type="component" value="Unassembled WGS sequence"/>
</dbReference>
<organism evidence="1 2">
    <name type="scientific">Amanita muscaria (strain Koide BX008)</name>
    <dbReference type="NCBI Taxonomy" id="946122"/>
    <lineage>
        <taxon>Eukaryota</taxon>
        <taxon>Fungi</taxon>
        <taxon>Dikarya</taxon>
        <taxon>Basidiomycota</taxon>
        <taxon>Agaricomycotina</taxon>
        <taxon>Agaricomycetes</taxon>
        <taxon>Agaricomycetidae</taxon>
        <taxon>Agaricales</taxon>
        <taxon>Pluteineae</taxon>
        <taxon>Amanitaceae</taxon>
        <taxon>Amanita</taxon>
    </lineage>
</organism>
<sequence length="68" mass="7286">MPLSSAICFDDLKLLATPASVIFVSPHPDCTAEHLLNTNPLRGTNSESSVVIFVSCGRIRLASESMPQ</sequence>
<dbReference type="EMBL" id="KN818310">
    <property type="protein sequence ID" value="KIL59761.1"/>
    <property type="molecule type" value="Genomic_DNA"/>
</dbReference>
<dbReference type="InParanoid" id="A0A0C2WSN2"/>
<dbReference type="HOGENOM" id="CLU_2793481_0_0_1"/>
<gene>
    <name evidence="1" type="ORF">M378DRAFT_971777</name>
</gene>
<proteinExistence type="predicted"/>
<name>A0A0C2WSN2_AMAMK</name>
<dbReference type="AlphaFoldDB" id="A0A0C2WSN2"/>
<evidence type="ECO:0000313" key="1">
    <source>
        <dbReference type="EMBL" id="KIL59761.1"/>
    </source>
</evidence>
<evidence type="ECO:0000313" key="2">
    <source>
        <dbReference type="Proteomes" id="UP000054549"/>
    </source>
</evidence>
<protein>
    <submittedName>
        <fullName evidence="1">Uncharacterized protein</fullName>
    </submittedName>
</protein>
<keyword evidence="2" id="KW-1185">Reference proteome</keyword>
<accession>A0A0C2WSN2</accession>
<reference evidence="1 2" key="1">
    <citation type="submission" date="2014-04" db="EMBL/GenBank/DDBJ databases">
        <title>Evolutionary Origins and Diversification of the Mycorrhizal Mutualists.</title>
        <authorList>
            <consortium name="DOE Joint Genome Institute"/>
            <consortium name="Mycorrhizal Genomics Consortium"/>
            <person name="Kohler A."/>
            <person name="Kuo A."/>
            <person name="Nagy L.G."/>
            <person name="Floudas D."/>
            <person name="Copeland A."/>
            <person name="Barry K.W."/>
            <person name="Cichocki N."/>
            <person name="Veneault-Fourrey C."/>
            <person name="LaButti K."/>
            <person name="Lindquist E.A."/>
            <person name="Lipzen A."/>
            <person name="Lundell T."/>
            <person name="Morin E."/>
            <person name="Murat C."/>
            <person name="Riley R."/>
            <person name="Ohm R."/>
            <person name="Sun H."/>
            <person name="Tunlid A."/>
            <person name="Henrissat B."/>
            <person name="Grigoriev I.V."/>
            <person name="Hibbett D.S."/>
            <person name="Martin F."/>
        </authorList>
    </citation>
    <scope>NUCLEOTIDE SEQUENCE [LARGE SCALE GENOMIC DNA]</scope>
    <source>
        <strain evidence="1 2">Koide BX008</strain>
    </source>
</reference>